<dbReference type="AlphaFoldDB" id="A0A6G0HZV6"/>
<name>A0A6G0HZV6_LARCR</name>
<dbReference type="EMBL" id="REGW02000016">
    <property type="protein sequence ID" value="KAE8284808.1"/>
    <property type="molecule type" value="Genomic_DNA"/>
</dbReference>
<proteinExistence type="predicted"/>
<accession>A0A6G0HZV6</accession>
<evidence type="ECO:0000313" key="3">
    <source>
        <dbReference type="Proteomes" id="UP000424527"/>
    </source>
</evidence>
<sequence length="265" mass="30429">MEQAVEEKGKLILRFFQHTTARTSTDEVERILVFSTAADVERTKPLPESPRLIVLGDVLTATNWMLSIEGQVTVGPHQNIVAGMATLFSCYYVFNLVYQEEASSTLEFIQRCFIGINPTSGTKMTKWISPRSGKVMYAKAVWLENDRETEGAVPLNWVDREKGILMWPKKNPTRAFKRKENQKDDWMSFKLIKIKVTSENLRECQDYNLTSHAEEEDKEEEVVMRGRRKASKRLPEDFVQLGPDHPYIKQITPTSPQKRITTVGS</sequence>
<dbReference type="Proteomes" id="UP000424527">
    <property type="component" value="Unassembled WGS sequence"/>
</dbReference>
<evidence type="ECO:0000256" key="1">
    <source>
        <dbReference type="SAM" id="MobiDB-lite"/>
    </source>
</evidence>
<evidence type="ECO:0000313" key="2">
    <source>
        <dbReference type="EMBL" id="KAE8284808.1"/>
    </source>
</evidence>
<feature type="region of interest" description="Disordered" evidence="1">
    <location>
        <begin position="234"/>
        <end position="265"/>
    </location>
</feature>
<keyword evidence="3" id="KW-1185">Reference proteome</keyword>
<comment type="caution">
    <text evidence="2">The sequence shown here is derived from an EMBL/GenBank/DDBJ whole genome shotgun (WGS) entry which is preliminary data.</text>
</comment>
<reference evidence="2 3" key="1">
    <citation type="submission" date="2019-07" db="EMBL/GenBank/DDBJ databases">
        <title>Chromosome genome assembly for large yellow croaker.</title>
        <authorList>
            <person name="Xiao S."/>
        </authorList>
    </citation>
    <scope>NUCLEOTIDE SEQUENCE [LARGE SCALE GENOMIC DNA]</scope>
    <source>
        <strain evidence="2">JMULYC20181020</strain>
        <tissue evidence="2">Muscle</tissue>
    </source>
</reference>
<organism evidence="2 3">
    <name type="scientific">Larimichthys crocea</name>
    <name type="common">Large yellow croaker</name>
    <name type="synonym">Pseudosciaena crocea</name>
    <dbReference type="NCBI Taxonomy" id="215358"/>
    <lineage>
        <taxon>Eukaryota</taxon>
        <taxon>Metazoa</taxon>
        <taxon>Chordata</taxon>
        <taxon>Craniata</taxon>
        <taxon>Vertebrata</taxon>
        <taxon>Euteleostomi</taxon>
        <taxon>Actinopterygii</taxon>
        <taxon>Neopterygii</taxon>
        <taxon>Teleostei</taxon>
        <taxon>Neoteleostei</taxon>
        <taxon>Acanthomorphata</taxon>
        <taxon>Eupercaria</taxon>
        <taxon>Sciaenidae</taxon>
        <taxon>Larimichthys</taxon>
    </lineage>
</organism>
<dbReference type="PANTHER" id="PTHR31025:SF30">
    <property type="entry name" value="SI:DKEY-15H8.17"/>
    <property type="match status" value="1"/>
</dbReference>
<feature type="compositionally biased region" description="Polar residues" evidence="1">
    <location>
        <begin position="251"/>
        <end position="265"/>
    </location>
</feature>
<dbReference type="PANTHER" id="PTHR31025">
    <property type="entry name" value="SI:CH211-196P9.1-RELATED"/>
    <property type="match status" value="1"/>
</dbReference>
<protein>
    <submittedName>
        <fullName evidence="2">Uncharacterized protein</fullName>
    </submittedName>
</protein>
<gene>
    <name evidence="2" type="ORF">D5F01_LYC16249</name>
</gene>